<dbReference type="EMBL" id="JAKILK010000017">
    <property type="protein sequence ID" value="MCL1118861.1"/>
    <property type="molecule type" value="Genomic_DNA"/>
</dbReference>
<evidence type="ECO:0000313" key="2">
    <source>
        <dbReference type="Proteomes" id="UP001203212"/>
    </source>
</evidence>
<dbReference type="Proteomes" id="UP001203212">
    <property type="component" value="Unassembled WGS sequence"/>
</dbReference>
<accession>A0ABT0L6P2</accession>
<name>A0ABT0L6P2_9GAMM</name>
<sequence>MNSHKITISGQNINIDEYITPDFARKIISLIYSDETAILPPPEEGVAVSVVAPQEKKVLKESKFKVFCEEHDVRRYCEVALAVGVYLAKQGQELFTVKDYRALFEELKNAKATNAPSNIAWAIKNNWIKDVGNKTYKVRPAGRKVLKEKFPDSVRGSTRGDPKK</sequence>
<gene>
    <name evidence="1" type="ORF">L2689_16685</name>
</gene>
<organism evidence="1 2">
    <name type="scientific">Shewanella aestuarii</name>
    <dbReference type="NCBI Taxonomy" id="1028752"/>
    <lineage>
        <taxon>Bacteria</taxon>
        <taxon>Pseudomonadati</taxon>
        <taxon>Pseudomonadota</taxon>
        <taxon>Gammaproteobacteria</taxon>
        <taxon>Alteromonadales</taxon>
        <taxon>Shewanellaceae</taxon>
        <taxon>Shewanella</taxon>
    </lineage>
</organism>
<keyword evidence="2" id="KW-1185">Reference proteome</keyword>
<dbReference type="RefSeq" id="WP_188843704.1">
    <property type="nucleotide sequence ID" value="NZ_BMOT01000016.1"/>
</dbReference>
<comment type="caution">
    <text evidence="1">The sequence shown here is derived from an EMBL/GenBank/DDBJ whole genome shotgun (WGS) entry which is preliminary data.</text>
</comment>
<protein>
    <submittedName>
        <fullName evidence="1">Uncharacterized protein</fullName>
    </submittedName>
</protein>
<reference evidence="1 2" key="1">
    <citation type="submission" date="2022-01" db="EMBL/GenBank/DDBJ databases">
        <title>Whole genome-based taxonomy of the Shewanellaceae.</title>
        <authorList>
            <person name="Martin-Rodriguez A.J."/>
        </authorList>
    </citation>
    <scope>NUCLEOTIDE SEQUENCE [LARGE SCALE GENOMIC DNA]</scope>
    <source>
        <strain evidence="1 2">JCM 17801</strain>
    </source>
</reference>
<proteinExistence type="predicted"/>
<evidence type="ECO:0000313" key="1">
    <source>
        <dbReference type="EMBL" id="MCL1118861.1"/>
    </source>
</evidence>